<dbReference type="Pfam" id="PF13460">
    <property type="entry name" value="NAD_binding_10"/>
    <property type="match status" value="1"/>
</dbReference>
<dbReference type="PANTHER" id="PTHR14097:SF7">
    <property type="entry name" value="OXIDOREDUCTASE HTATIP2"/>
    <property type="match status" value="1"/>
</dbReference>
<dbReference type="InterPro" id="IPR016040">
    <property type="entry name" value="NAD(P)-bd_dom"/>
</dbReference>
<dbReference type="AlphaFoldDB" id="A0A2K2G1Q9"/>
<dbReference type="InterPro" id="IPR036291">
    <property type="entry name" value="NAD(P)-bd_dom_sf"/>
</dbReference>
<dbReference type="Proteomes" id="UP000236327">
    <property type="component" value="Unassembled WGS sequence"/>
</dbReference>
<evidence type="ECO:0000313" key="2">
    <source>
        <dbReference type="EMBL" id="PNU04918.1"/>
    </source>
</evidence>
<keyword evidence="3" id="KW-1185">Reference proteome</keyword>
<reference evidence="2 3" key="1">
    <citation type="submission" date="2016-05" db="EMBL/GenBank/DDBJ databases">
        <title>Complete genome sequence of Novosphingobium guangzhouense SA925(T).</title>
        <authorList>
            <person name="Sha S."/>
        </authorList>
    </citation>
    <scope>NUCLEOTIDE SEQUENCE [LARGE SCALE GENOMIC DNA]</scope>
    <source>
        <strain evidence="2 3">SA925</strain>
    </source>
</reference>
<dbReference type="Gene3D" id="3.40.50.720">
    <property type="entry name" value="NAD(P)-binding Rossmann-like Domain"/>
    <property type="match status" value="1"/>
</dbReference>
<dbReference type="SUPFAM" id="SSF51735">
    <property type="entry name" value="NAD(P)-binding Rossmann-fold domains"/>
    <property type="match status" value="1"/>
</dbReference>
<gene>
    <name evidence="2" type="ORF">A8V01_03495</name>
</gene>
<accession>A0A2K2G1Q9</accession>
<proteinExistence type="predicted"/>
<evidence type="ECO:0000259" key="1">
    <source>
        <dbReference type="Pfam" id="PF13460"/>
    </source>
</evidence>
<name>A0A2K2G1Q9_9SPHN</name>
<dbReference type="EMBL" id="LYMM01000029">
    <property type="protein sequence ID" value="PNU04918.1"/>
    <property type="molecule type" value="Genomic_DNA"/>
</dbReference>
<evidence type="ECO:0000313" key="3">
    <source>
        <dbReference type="Proteomes" id="UP000236327"/>
    </source>
</evidence>
<dbReference type="PANTHER" id="PTHR14097">
    <property type="entry name" value="OXIDOREDUCTASE HTATIP2"/>
    <property type="match status" value="1"/>
</dbReference>
<sequence length="223" mass="24139">MARGVTRICLVGATGLVGSALMEQAVGRDDVRIIGVGRREATLPPGARMEMLVGEPIDWPALIRAARAHVLVCALGTTIKAAGSKEQFRAIDHDLVRFSAEAARAAGIGHMIVVSSVEADRASGNFYLSVKGEMEEAVGRLGFDRLDVLRPSLLRGARQEQRALEGAWQAVAPVVDHLALHGRLRRFRSIRARDVARATLGLVRETGQGRFVHDHDALMRAAR</sequence>
<protein>
    <submittedName>
        <fullName evidence="2">Nucleoside-diphosphate sugar epimerase</fullName>
    </submittedName>
</protein>
<comment type="caution">
    <text evidence="2">The sequence shown here is derived from an EMBL/GenBank/DDBJ whole genome shotgun (WGS) entry which is preliminary data.</text>
</comment>
<dbReference type="OrthoDB" id="9798632at2"/>
<feature type="domain" description="NAD(P)-binding" evidence="1">
    <location>
        <begin position="12"/>
        <end position="130"/>
    </location>
</feature>
<organism evidence="2 3">
    <name type="scientific">Novosphingobium guangzhouense</name>
    <dbReference type="NCBI Taxonomy" id="1850347"/>
    <lineage>
        <taxon>Bacteria</taxon>
        <taxon>Pseudomonadati</taxon>
        <taxon>Pseudomonadota</taxon>
        <taxon>Alphaproteobacteria</taxon>
        <taxon>Sphingomonadales</taxon>
        <taxon>Sphingomonadaceae</taxon>
        <taxon>Novosphingobium</taxon>
    </lineage>
</organism>